<organism evidence="1 2">
    <name type="scientific">Candidatus Onthousia excrementipullorum</name>
    <dbReference type="NCBI Taxonomy" id="2840884"/>
    <lineage>
        <taxon>Bacteria</taxon>
        <taxon>Bacillati</taxon>
        <taxon>Bacillota</taxon>
        <taxon>Bacilli</taxon>
        <taxon>Candidatus Onthousia</taxon>
    </lineage>
</organism>
<dbReference type="Proteomes" id="UP000824232">
    <property type="component" value="Unassembled WGS sequence"/>
</dbReference>
<accession>A0A9D1DVQ9</accession>
<name>A0A9D1DVQ9_9FIRM</name>
<gene>
    <name evidence="1" type="ORF">IAB38_07055</name>
</gene>
<proteinExistence type="predicted"/>
<evidence type="ECO:0000313" key="1">
    <source>
        <dbReference type="EMBL" id="HIR59793.1"/>
    </source>
</evidence>
<evidence type="ECO:0000313" key="2">
    <source>
        <dbReference type="Proteomes" id="UP000824232"/>
    </source>
</evidence>
<comment type="caution">
    <text evidence="1">The sequence shown here is derived from an EMBL/GenBank/DDBJ whole genome shotgun (WGS) entry which is preliminary data.</text>
</comment>
<reference evidence="1" key="2">
    <citation type="journal article" date="2021" name="PeerJ">
        <title>Extensive microbial diversity within the chicken gut microbiome revealed by metagenomics and culture.</title>
        <authorList>
            <person name="Gilroy R."/>
            <person name="Ravi A."/>
            <person name="Getino M."/>
            <person name="Pursley I."/>
            <person name="Horton D.L."/>
            <person name="Alikhan N.F."/>
            <person name="Baker D."/>
            <person name="Gharbi K."/>
            <person name="Hall N."/>
            <person name="Watson M."/>
            <person name="Adriaenssens E.M."/>
            <person name="Foster-Nyarko E."/>
            <person name="Jarju S."/>
            <person name="Secka A."/>
            <person name="Antonio M."/>
            <person name="Oren A."/>
            <person name="Chaudhuri R.R."/>
            <person name="La Ragione R."/>
            <person name="Hildebrand F."/>
            <person name="Pallen M.J."/>
        </authorList>
    </citation>
    <scope>NUCLEOTIDE SEQUENCE</scope>
    <source>
        <strain evidence="1">CHK184-20233</strain>
    </source>
</reference>
<protein>
    <submittedName>
        <fullName evidence="1">Uncharacterized protein</fullName>
    </submittedName>
</protein>
<dbReference type="AlphaFoldDB" id="A0A9D1DVQ9"/>
<sequence>MEDKNESLIKKYQFILEELKNIGDIYNGRGYFPDADMPFFEEKGCEVTNYDFGIEEFEVKKVSDGPIKKKKI</sequence>
<reference evidence="1" key="1">
    <citation type="submission" date="2020-10" db="EMBL/GenBank/DDBJ databases">
        <authorList>
            <person name="Gilroy R."/>
        </authorList>
    </citation>
    <scope>NUCLEOTIDE SEQUENCE</scope>
    <source>
        <strain evidence="1">CHK184-20233</strain>
    </source>
</reference>
<dbReference type="EMBL" id="DVHC01000065">
    <property type="protein sequence ID" value="HIR59793.1"/>
    <property type="molecule type" value="Genomic_DNA"/>
</dbReference>